<gene>
    <name evidence="2" type="ORF">P43SY_000044</name>
</gene>
<dbReference type="InterPro" id="IPR011993">
    <property type="entry name" value="PH-like_dom_sf"/>
</dbReference>
<evidence type="ECO:0008006" key="4">
    <source>
        <dbReference type="Google" id="ProtNLM"/>
    </source>
</evidence>
<evidence type="ECO:0000313" key="2">
    <source>
        <dbReference type="EMBL" id="KAJ0401401.1"/>
    </source>
</evidence>
<dbReference type="SUPFAM" id="SSF47473">
    <property type="entry name" value="EF-hand"/>
    <property type="match status" value="1"/>
</dbReference>
<reference evidence="2" key="1">
    <citation type="submission" date="2021-12" db="EMBL/GenBank/DDBJ databases">
        <title>Prjna785345.</title>
        <authorList>
            <person name="Rujirawat T."/>
            <person name="Krajaejun T."/>
        </authorList>
    </citation>
    <scope>NUCLEOTIDE SEQUENCE</scope>
    <source>
        <strain evidence="2">Pi057C3</strain>
    </source>
</reference>
<accession>A0AAD5LHM1</accession>
<dbReference type="EMBL" id="JAKCXM010000129">
    <property type="protein sequence ID" value="KAJ0401401.1"/>
    <property type="molecule type" value="Genomic_DNA"/>
</dbReference>
<name>A0AAD5LHM1_PYTIN</name>
<comment type="caution">
    <text evidence="2">The sequence shown here is derived from an EMBL/GenBank/DDBJ whole genome shotgun (WGS) entry which is preliminary data.</text>
</comment>
<feature type="compositionally biased region" description="Basic and acidic residues" evidence="1">
    <location>
        <begin position="774"/>
        <end position="786"/>
    </location>
</feature>
<protein>
    <recommendedName>
        <fullName evidence="4">PH domain-containing protein</fullName>
    </recommendedName>
</protein>
<dbReference type="AlphaFoldDB" id="A0AAD5LHM1"/>
<proteinExistence type="predicted"/>
<organism evidence="2 3">
    <name type="scientific">Pythium insidiosum</name>
    <name type="common">Pythiosis disease agent</name>
    <dbReference type="NCBI Taxonomy" id="114742"/>
    <lineage>
        <taxon>Eukaryota</taxon>
        <taxon>Sar</taxon>
        <taxon>Stramenopiles</taxon>
        <taxon>Oomycota</taxon>
        <taxon>Peronosporomycetes</taxon>
        <taxon>Pythiales</taxon>
        <taxon>Pythiaceae</taxon>
        <taxon>Pythium</taxon>
    </lineage>
</organism>
<dbReference type="Gene3D" id="2.30.29.30">
    <property type="entry name" value="Pleckstrin-homology domain (PH domain)/Phosphotyrosine-binding domain (PTB)"/>
    <property type="match status" value="1"/>
</dbReference>
<feature type="region of interest" description="Disordered" evidence="1">
    <location>
        <begin position="771"/>
        <end position="790"/>
    </location>
</feature>
<sequence>MITPDAFARTHKRYATDVVRVALERKGVIGFIEIHETMTLLEARAVIWENVDNAPPEFQFVLDDGTPVSARQENSQRVAAFYPCVKIRECRRLASPRSQSVSPGRQSLALRGGDLPTADASACIGISSSEKISVWTPAGDEFTVWVSEDYTFQQLRVDAARYWNVAAAHVALVDAEGCLWPEQARILSVMGIDELLRRKIILEQKGGAAATRRERLGIRTRSARGDGSVLARTTAWRSIRGSSLIRKSPPPSSLAQDGKSPAETLWLIFTFYCVNGDCLELEYIRAHQFNKLLRDSQVLGGSGGLTAAMADIIYTSETKGKPHSIGKMNYDEFLNALVKVAVARQCKQPRQLLGADEEEALFQRLVVDHILPLASRWPSHLWEEHTAQLRSTELVSFISKFMDSLLDIFMFYAKSHVLHAASGVKEFHMSYADYLRFVSDFAIANLQVSSVDAAQVFVAACLSPPIHDAIVAASSAGDDDDDDRVETPGGSFVRIDSDQGSVNALSQSAASMTAAIRRLTKAAEGLVIYVSPEAQIGRICMSFSAFLDALGRLGLTSFSKTKTVRPLQAVKAVFHHLSRGLTRSRVLEILHNHGSTSIHSAKLYSGSVSFNNKFLDMWRYEGSPDYLTGRDDSVGLHAERSASLAPAAAEAMGLGIARRTPMISPTSIPNNAPVSPSRRLTSSPALFHDRVVPSGAGRGREALDRLVHSAFIRNAATQSKVDQLQVGTLVCGELTGRGPSVVSALAGSGVIAGGAKASDDDVEGRAVAVAQAASKDKKTSDPRRDGSASSLAGVTLPLEDEKAVFESILLKGGVFKKYGQWGNPHRRFVWCPKEFDGIYWRAINKKSSLSKEGIAVSSLIAVLPGNSPRTRYAFMKHLSDERSLSRCLSVVAEDRRLDLEADSEATRDMWMRAFLYLMKAHSRAPAPGCS</sequence>
<evidence type="ECO:0000313" key="3">
    <source>
        <dbReference type="Proteomes" id="UP001209570"/>
    </source>
</evidence>
<keyword evidence="3" id="KW-1185">Reference proteome</keyword>
<dbReference type="Gene3D" id="1.10.238.10">
    <property type="entry name" value="EF-hand"/>
    <property type="match status" value="1"/>
</dbReference>
<dbReference type="SUPFAM" id="SSF50729">
    <property type="entry name" value="PH domain-like"/>
    <property type="match status" value="1"/>
</dbReference>
<dbReference type="Proteomes" id="UP001209570">
    <property type="component" value="Unassembled WGS sequence"/>
</dbReference>
<dbReference type="InterPro" id="IPR011992">
    <property type="entry name" value="EF-hand-dom_pair"/>
</dbReference>
<evidence type="ECO:0000256" key="1">
    <source>
        <dbReference type="SAM" id="MobiDB-lite"/>
    </source>
</evidence>